<dbReference type="SUPFAM" id="SSF48403">
    <property type="entry name" value="Ankyrin repeat"/>
    <property type="match status" value="1"/>
</dbReference>
<accession>A0A2K9V8L6</accession>
<organism evidence="1">
    <name type="scientific">Bandra megavirus</name>
    <dbReference type="NCBI Taxonomy" id="2071566"/>
    <lineage>
        <taxon>Viruses</taxon>
        <taxon>Varidnaviria</taxon>
        <taxon>Bamfordvirae</taxon>
        <taxon>Nucleocytoviricota</taxon>
        <taxon>Megaviricetes</taxon>
        <taxon>Imitervirales</taxon>
        <taxon>Mimiviridae</taxon>
        <taxon>Megamimivirinae</taxon>
        <taxon>Megavirus</taxon>
    </lineage>
</organism>
<reference evidence="1" key="1">
    <citation type="submission" date="2018-01" db="EMBL/GenBank/DDBJ databases">
        <title>Draft genome sequence of Bandra megavirus.</title>
        <authorList>
            <person name="Chatterjee A."/>
            <person name="Yadav R."/>
            <person name="Kondabagil K."/>
        </authorList>
    </citation>
    <scope>NUCLEOTIDE SEQUENCE</scope>
    <source>
        <strain evidence="1">KK-1</strain>
    </source>
</reference>
<evidence type="ECO:0000313" key="1">
    <source>
        <dbReference type="EMBL" id="AUV58562.1"/>
    </source>
</evidence>
<evidence type="ECO:0008006" key="2">
    <source>
        <dbReference type="Google" id="ProtNLM"/>
    </source>
</evidence>
<protein>
    <recommendedName>
        <fullName evidence="2">Ankyrin repeat protein</fullName>
    </recommendedName>
</protein>
<dbReference type="InterPro" id="IPR036770">
    <property type="entry name" value="Ankyrin_rpt-contain_sf"/>
</dbReference>
<proteinExistence type="predicted"/>
<sequence length="309" mass="36426">MSWQNILLDYCKKSNNNHQDIYNFIINEDISDKLIIETISNLNVNRSLCDLLRSCLKIDISDAKYDQLIDPYKLKNLCKLQDYAGIREYIYLHDIVEYDIKDSFEIISRQINPDLSILDLFISHPLWNDKLQNEIIHNLISLDLLQIINFIFSILDIEITGDIINICICYQKYDIFEFFINRINNVSEFINKYNLMCQVTRYSDNRFFNLLLDLGGNINDALTFCLAILDNNKYCVQKIIEHGYWSSNCDYVHMVIRESNADILDILLENNFNYNLDTINELIKNMDGPRADNFINILLKYGIYISLIE</sequence>
<dbReference type="EMBL" id="MG779349">
    <property type="protein sequence ID" value="AUV58562.1"/>
    <property type="molecule type" value="Genomic_DNA"/>
</dbReference>
<name>A0A2K9V8L6_9VIRU</name>